<reference evidence="14 16" key="1">
    <citation type="submission" date="2020-01" db="EMBL/GenBank/DDBJ databases">
        <authorList>
            <consortium name="DOE Joint Genome Institute"/>
            <person name="Haridas S."/>
            <person name="Albert R."/>
            <person name="Binder M."/>
            <person name="Bloem J."/>
            <person name="Labutti K."/>
            <person name="Salamov A."/>
            <person name="Andreopoulos B."/>
            <person name="Baker S.E."/>
            <person name="Barry K."/>
            <person name="Bills G."/>
            <person name="Bluhm B.H."/>
            <person name="Cannon C."/>
            <person name="Castanera R."/>
            <person name="Culley D.E."/>
            <person name="Daum C."/>
            <person name="Ezra D."/>
            <person name="Gonzalez J.B."/>
            <person name="Henrissat B."/>
            <person name="Kuo A."/>
            <person name="Liang C."/>
            <person name="Lipzen A."/>
            <person name="Lutzoni F."/>
            <person name="Magnuson J."/>
            <person name="Mondo S."/>
            <person name="Nolan M."/>
            <person name="Ohm R."/>
            <person name="Pangilinan J."/>
            <person name="Park H.-J."/>
            <person name="Ramirez L."/>
            <person name="Alfaro M."/>
            <person name="Sun H."/>
            <person name="Tritt A."/>
            <person name="Yoshinaga Y."/>
            <person name="Zwiers L.-H."/>
            <person name="Turgeon B.G."/>
            <person name="Goodwin S.B."/>
            <person name="Spatafora J.W."/>
            <person name="Crous P.W."/>
            <person name="Grigoriev I.V."/>
        </authorList>
    </citation>
    <scope>NUCLEOTIDE SEQUENCE</scope>
    <source>
        <strain evidence="14 16">CBS 781.70</strain>
    </source>
</reference>
<feature type="transmembrane region" description="Helical" evidence="13">
    <location>
        <begin position="293"/>
        <end position="311"/>
    </location>
</feature>
<dbReference type="PANTHER" id="PTHR21257">
    <property type="entry name" value="DELTA(14)-STEROL REDUCTASE"/>
    <property type="match status" value="1"/>
</dbReference>
<reference evidence="16" key="2">
    <citation type="submission" date="2020-04" db="EMBL/GenBank/DDBJ databases">
        <authorList>
            <consortium name="NCBI Genome Project"/>
        </authorList>
    </citation>
    <scope>NUCLEOTIDE SEQUENCE</scope>
    <source>
        <strain evidence="16">CBS 781.70</strain>
    </source>
</reference>
<evidence type="ECO:0000256" key="10">
    <source>
        <dbReference type="ARBA" id="ARBA00023136"/>
    </source>
</evidence>
<comment type="similarity">
    <text evidence="2 13">Belongs to the ERG4/ERG24 family.</text>
</comment>
<evidence type="ECO:0000256" key="7">
    <source>
        <dbReference type="ARBA" id="ARBA00023002"/>
    </source>
</evidence>
<evidence type="ECO:0000256" key="9">
    <source>
        <dbReference type="ARBA" id="ARBA00023098"/>
    </source>
</evidence>
<feature type="transmembrane region" description="Helical" evidence="13">
    <location>
        <begin position="254"/>
        <end position="273"/>
    </location>
</feature>
<dbReference type="InterPro" id="IPR001171">
    <property type="entry name" value="ERG24_DHCR-like"/>
</dbReference>
<keyword evidence="9 13" id="KW-0443">Lipid metabolism</keyword>
<dbReference type="GO" id="GO:0006696">
    <property type="term" value="P:ergosterol biosynthetic process"/>
    <property type="evidence" value="ECO:0007669"/>
    <property type="project" value="TreeGrafter"/>
</dbReference>
<keyword evidence="7 13" id="KW-0560">Oxidoreductase</keyword>
<evidence type="ECO:0000256" key="3">
    <source>
        <dbReference type="ARBA" id="ARBA00022516"/>
    </source>
</evidence>
<name>A0A6G1GEB6_9PEZI</name>
<dbReference type="EMBL" id="ML975150">
    <property type="protein sequence ID" value="KAF1816437.1"/>
    <property type="molecule type" value="Genomic_DNA"/>
</dbReference>
<keyword evidence="10 13" id="KW-0472">Membrane</keyword>
<evidence type="ECO:0000256" key="12">
    <source>
        <dbReference type="ARBA" id="ARBA00023221"/>
    </source>
</evidence>
<reference evidence="16" key="3">
    <citation type="submission" date="2025-04" db="UniProtKB">
        <authorList>
            <consortium name="RefSeq"/>
        </authorList>
    </citation>
    <scope>IDENTIFICATION</scope>
    <source>
        <strain evidence="16">CBS 781.70</strain>
    </source>
</reference>
<dbReference type="Gene3D" id="1.20.120.1630">
    <property type="match status" value="1"/>
</dbReference>
<dbReference type="Pfam" id="PF01222">
    <property type="entry name" value="ERG4_ERG24"/>
    <property type="match status" value="1"/>
</dbReference>
<dbReference type="RefSeq" id="XP_033538068.1">
    <property type="nucleotide sequence ID" value="XM_033680533.1"/>
</dbReference>
<evidence type="ECO:0000256" key="8">
    <source>
        <dbReference type="ARBA" id="ARBA00023011"/>
    </source>
</evidence>
<dbReference type="Proteomes" id="UP000504638">
    <property type="component" value="Unplaced"/>
</dbReference>
<evidence type="ECO:0000256" key="4">
    <source>
        <dbReference type="ARBA" id="ARBA00022692"/>
    </source>
</evidence>
<keyword evidence="11 13" id="KW-1207">Sterol metabolism</keyword>
<feature type="transmembrane region" description="Helical" evidence="13">
    <location>
        <begin position="84"/>
        <end position="102"/>
    </location>
</feature>
<keyword evidence="15" id="KW-1185">Reference proteome</keyword>
<protein>
    <recommendedName>
        <fullName evidence="13">Delta(14)-sterol reductase</fullName>
    </recommendedName>
    <alternativeName>
        <fullName evidence="13">C-14 sterol reductase</fullName>
    </alternativeName>
    <alternativeName>
        <fullName evidence="13">Sterol C14-reductase</fullName>
    </alternativeName>
</protein>
<proteinExistence type="inferred from homology"/>
<feature type="transmembrane region" description="Helical" evidence="13">
    <location>
        <begin position="21"/>
        <end position="39"/>
    </location>
</feature>
<evidence type="ECO:0000313" key="14">
    <source>
        <dbReference type="EMBL" id="KAF1816437.1"/>
    </source>
</evidence>
<keyword evidence="12 13" id="KW-0753">Steroid metabolism</keyword>
<keyword evidence="5 13" id="KW-0752">Steroid biosynthesis</keyword>
<evidence type="ECO:0000256" key="5">
    <source>
        <dbReference type="ARBA" id="ARBA00022955"/>
    </source>
</evidence>
<feature type="transmembrane region" description="Helical" evidence="13">
    <location>
        <begin position="156"/>
        <end position="177"/>
    </location>
</feature>
<dbReference type="InterPro" id="IPR018083">
    <property type="entry name" value="Sterol_reductase_CS"/>
</dbReference>
<evidence type="ECO:0000313" key="15">
    <source>
        <dbReference type="Proteomes" id="UP000504638"/>
    </source>
</evidence>
<evidence type="ECO:0000256" key="6">
    <source>
        <dbReference type="ARBA" id="ARBA00022989"/>
    </source>
</evidence>
<feature type="transmembrane region" description="Helical" evidence="13">
    <location>
        <begin position="323"/>
        <end position="342"/>
    </location>
</feature>
<evidence type="ECO:0000256" key="11">
    <source>
        <dbReference type="ARBA" id="ARBA00023166"/>
    </source>
</evidence>
<evidence type="ECO:0000313" key="16">
    <source>
        <dbReference type="RefSeq" id="XP_033538068.1"/>
    </source>
</evidence>
<keyword evidence="8 13" id="KW-0756">Sterol biosynthesis</keyword>
<evidence type="ECO:0000256" key="1">
    <source>
        <dbReference type="ARBA" id="ARBA00004141"/>
    </source>
</evidence>
<dbReference type="GeneID" id="54421103"/>
<dbReference type="PANTHER" id="PTHR21257:SF52">
    <property type="entry name" value="DELTA(14)-STEROL REDUCTASE TM7SF2"/>
    <property type="match status" value="1"/>
</dbReference>
<keyword evidence="6 13" id="KW-1133">Transmembrane helix</keyword>
<organism evidence="14">
    <name type="scientific">Eremomyces bilateralis CBS 781.70</name>
    <dbReference type="NCBI Taxonomy" id="1392243"/>
    <lineage>
        <taxon>Eukaryota</taxon>
        <taxon>Fungi</taxon>
        <taxon>Dikarya</taxon>
        <taxon>Ascomycota</taxon>
        <taxon>Pezizomycotina</taxon>
        <taxon>Dothideomycetes</taxon>
        <taxon>Dothideomycetes incertae sedis</taxon>
        <taxon>Eremomycetales</taxon>
        <taxon>Eremomycetaceae</taxon>
        <taxon>Eremomyces</taxon>
    </lineage>
</organism>
<gene>
    <name evidence="14 16" type="ORF">P152DRAFT_463992</name>
</gene>
<evidence type="ECO:0000256" key="13">
    <source>
        <dbReference type="RuleBase" id="RU369120"/>
    </source>
</evidence>
<feature type="transmembrane region" description="Helical" evidence="13">
    <location>
        <begin position="123"/>
        <end position="144"/>
    </location>
</feature>
<feature type="transmembrane region" description="Helical" evidence="13">
    <location>
        <begin position="427"/>
        <end position="446"/>
    </location>
</feature>
<evidence type="ECO:0000256" key="2">
    <source>
        <dbReference type="ARBA" id="ARBA00005402"/>
    </source>
</evidence>
<sequence length="479" mass="55093">MPPKHRDSPKRLVYERHGYSFGGPWVILPMIIALPLLTWSMGFLCNDVSGCPVPSLLHPSQLTLDKLKEETGWAGWSSLFNCEAFALTVGYYLLSLFLYAIIPANEVSGTMLRYGGRLRYRFNAFYSALATLAGLAAYTAYHGIEDAPLWTFIWENYIPIMTSNIILSIIFATYTYLKSFGVRPPGNPERRELASHGLTGNMIHDWFMGRELNSRIKIPLIPEVDIKTWMELRPGMLLWMILNATFVIHQYRTYHYISFSMLFSVGTQTLYVIDSIFMEPAILTTIDVIVDGFGFMLSFGDLVWVPFIFSLQPRYLAVHPVTLTYPQIALIFATEALGYYIFRASNNEKNIFRNNPEDPRVAHLEYLETRSGSRLLVSGWWGRARHINYCGDWIQSWAYCLPTGLAGYEIVRSAGGGTSVEVGEARYWGMVVTYFYLAYFAVLLVHRERRDDAKCRNKYGADWEEYCRRVPYRIIPYVY</sequence>
<dbReference type="AlphaFoldDB" id="A0A6G1GEB6"/>
<keyword evidence="3 13" id="KW-0444">Lipid biosynthesis</keyword>
<accession>A0A6G1GEB6</accession>
<dbReference type="PROSITE" id="PS01018">
    <property type="entry name" value="STEROL_REDUCT_2"/>
    <property type="match status" value="1"/>
</dbReference>
<comment type="subcellular location">
    <subcellularLocation>
        <location evidence="1">Membrane</location>
        <topology evidence="1">Multi-pass membrane protein</topology>
    </subcellularLocation>
</comment>
<dbReference type="OrthoDB" id="10262235at2759"/>
<keyword evidence="4 13" id="KW-0812">Transmembrane</keyword>
<dbReference type="GO" id="GO:0005789">
    <property type="term" value="C:endoplasmic reticulum membrane"/>
    <property type="evidence" value="ECO:0007669"/>
    <property type="project" value="TreeGrafter"/>
</dbReference>
<dbReference type="GO" id="GO:0050613">
    <property type="term" value="F:Delta14-sterol reductase activity"/>
    <property type="evidence" value="ECO:0007669"/>
    <property type="project" value="UniProtKB-ARBA"/>
</dbReference>